<feature type="region of interest" description="Disordered" evidence="1">
    <location>
        <begin position="195"/>
        <end position="358"/>
    </location>
</feature>
<evidence type="ECO:0000313" key="2">
    <source>
        <dbReference type="EMBL" id="GGK12877.1"/>
    </source>
</evidence>
<reference evidence="2" key="1">
    <citation type="journal article" date="2014" name="Int. J. Syst. Evol. Microbiol.">
        <title>Complete genome sequence of Corynebacterium casei LMG S-19264T (=DSM 44701T), isolated from a smear-ripened cheese.</title>
        <authorList>
            <consortium name="US DOE Joint Genome Institute (JGI-PGF)"/>
            <person name="Walter F."/>
            <person name="Albersmeier A."/>
            <person name="Kalinowski J."/>
            <person name="Ruckert C."/>
        </authorList>
    </citation>
    <scope>NUCLEOTIDE SEQUENCE</scope>
    <source>
        <strain evidence="2">JCM 3091</strain>
    </source>
</reference>
<feature type="region of interest" description="Disordered" evidence="1">
    <location>
        <begin position="50"/>
        <end position="87"/>
    </location>
</feature>
<keyword evidence="3" id="KW-1185">Reference proteome</keyword>
<sequence>MDGGARPAGAAAGDGGGEGVDTPKENGCWPPVEPVASTGARYPSAAALWSTTYPPPSRWDWGGDPHPAGPSGASTLLAAPDGRDPGRVLPHRVPVDAEPLSARAPAPPAQTPELARLATHLRRDDEPGAPRERPEGFDVDAVLGAAHDVSGVRGASLRTTPSGAHLLRLDLADGADAAHVSREVARMLQERLGLAAGPASGAPRVPRQAEPDRRPAHAAGEPPRPSRRGRRRAPDDTASWGPPAPARAPRPRGARSAADADLPAPPPAAASPTDLAAAPSAAALPAAPPSSAPSAATAPSAAPPADAPSAALPSAGPSGADCPEVLPAAERREVPPAAGRSDVTPGPGGPVDPPAAGCGVPVPGVGPATPAVAPAAGAGPAAAAPSAASGEAPADLVSAGPAPIAEPHHPAPVAAPHHPAPAPHHPAPAQPPPHDVGAPGDSHPAGRPVGPASDGAVPVGSAVERPGVGAARVPPAAGTLDPAGATLAAAAPADAPAPAGGPVPAGGPFVAPPAAARVRIGHVGLAVAGLDATVEVRLAAGGRSARGTASGPAVERYLPRLCAAAAAAAIGDLVGAADGRQGRCFVEHAAVVPLGSCEVAVVVVLLVCDGWVEQLAGSAIVTDDAHQATVRATMAAVNRLLDALL</sequence>
<dbReference type="Proteomes" id="UP000662200">
    <property type="component" value="Unassembled WGS sequence"/>
</dbReference>
<accession>A0A8J3BD43</accession>
<feature type="compositionally biased region" description="Low complexity" evidence="1">
    <location>
        <begin position="307"/>
        <end position="320"/>
    </location>
</feature>
<dbReference type="EMBL" id="BMQC01000001">
    <property type="protein sequence ID" value="GGK12877.1"/>
    <property type="molecule type" value="Genomic_DNA"/>
</dbReference>
<evidence type="ECO:0000256" key="1">
    <source>
        <dbReference type="SAM" id="MobiDB-lite"/>
    </source>
</evidence>
<feature type="compositionally biased region" description="Low complexity" evidence="1">
    <location>
        <begin position="1"/>
        <end position="11"/>
    </location>
</feature>
<proteinExistence type="predicted"/>
<reference evidence="2" key="2">
    <citation type="submission" date="2020-09" db="EMBL/GenBank/DDBJ databases">
        <authorList>
            <person name="Sun Q."/>
            <person name="Ohkuma M."/>
        </authorList>
    </citation>
    <scope>NUCLEOTIDE SEQUENCE</scope>
    <source>
        <strain evidence="2">JCM 3091</strain>
    </source>
</reference>
<organism evidence="2 3">
    <name type="scientific">Pilimelia terevasa</name>
    <dbReference type="NCBI Taxonomy" id="53372"/>
    <lineage>
        <taxon>Bacteria</taxon>
        <taxon>Bacillati</taxon>
        <taxon>Actinomycetota</taxon>
        <taxon>Actinomycetes</taxon>
        <taxon>Micromonosporales</taxon>
        <taxon>Micromonosporaceae</taxon>
        <taxon>Pilimelia</taxon>
    </lineage>
</organism>
<feature type="compositionally biased region" description="Pro residues" evidence="1">
    <location>
        <begin position="418"/>
        <end position="434"/>
    </location>
</feature>
<dbReference type="AlphaFoldDB" id="A0A8J3BD43"/>
<protein>
    <submittedName>
        <fullName evidence="2">Uncharacterized protein</fullName>
    </submittedName>
</protein>
<comment type="caution">
    <text evidence="2">The sequence shown here is derived from an EMBL/GenBank/DDBJ whole genome shotgun (WGS) entry which is preliminary data.</text>
</comment>
<feature type="compositionally biased region" description="Low complexity" evidence="1">
    <location>
        <begin position="270"/>
        <end position="285"/>
    </location>
</feature>
<name>A0A8J3BD43_9ACTN</name>
<feature type="compositionally biased region" description="Low complexity" evidence="1">
    <location>
        <begin position="392"/>
        <end position="417"/>
    </location>
</feature>
<feature type="region of interest" description="Disordered" evidence="1">
    <location>
        <begin position="392"/>
        <end position="462"/>
    </location>
</feature>
<feature type="region of interest" description="Disordered" evidence="1">
    <location>
        <begin position="1"/>
        <end position="37"/>
    </location>
</feature>
<gene>
    <name evidence="2" type="ORF">GCM10010124_01760</name>
</gene>
<evidence type="ECO:0000313" key="3">
    <source>
        <dbReference type="Proteomes" id="UP000662200"/>
    </source>
</evidence>